<dbReference type="InterPro" id="IPR036390">
    <property type="entry name" value="WH_DNA-bd_sf"/>
</dbReference>
<protein>
    <recommendedName>
        <fullName evidence="3">HTH arsR-type domain-containing protein</fullName>
    </recommendedName>
</protein>
<dbReference type="EMBL" id="CP104013">
    <property type="protein sequence ID" value="UYP48818.1"/>
    <property type="molecule type" value="Genomic_DNA"/>
</dbReference>
<dbReference type="Gene3D" id="1.10.10.10">
    <property type="entry name" value="Winged helix-like DNA-binding domain superfamily/Winged helix DNA-binding domain"/>
    <property type="match status" value="1"/>
</dbReference>
<accession>A0ABY6HZ69</accession>
<organism evidence="1 2">
    <name type="scientific">Candidatus Lokiarchaeum ossiferum</name>
    <dbReference type="NCBI Taxonomy" id="2951803"/>
    <lineage>
        <taxon>Archaea</taxon>
        <taxon>Promethearchaeati</taxon>
        <taxon>Promethearchaeota</taxon>
        <taxon>Promethearchaeia</taxon>
        <taxon>Promethearchaeales</taxon>
        <taxon>Promethearchaeaceae</taxon>
        <taxon>Candidatus Lokiarchaeum</taxon>
    </lineage>
</organism>
<dbReference type="InterPro" id="IPR036388">
    <property type="entry name" value="WH-like_DNA-bd_sf"/>
</dbReference>
<dbReference type="PANTHER" id="PTHR36216">
    <property type="entry name" value="TRANSCRIPTIONAL REGULATOR, TRMB"/>
    <property type="match status" value="1"/>
</dbReference>
<evidence type="ECO:0008006" key="3">
    <source>
        <dbReference type="Google" id="ProtNLM"/>
    </source>
</evidence>
<evidence type="ECO:0000313" key="1">
    <source>
        <dbReference type="EMBL" id="UYP48818.1"/>
    </source>
</evidence>
<name>A0ABY6HZ69_9ARCH</name>
<dbReference type="Proteomes" id="UP001208689">
    <property type="component" value="Chromosome"/>
</dbReference>
<dbReference type="PANTHER" id="PTHR36216:SF1">
    <property type="entry name" value="HTH ARSR-TYPE DOMAIN-CONTAINING PROTEIN"/>
    <property type="match status" value="1"/>
</dbReference>
<dbReference type="SUPFAM" id="SSF46785">
    <property type="entry name" value="Winged helix' DNA-binding domain"/>
    <property type="match status" value="1"/>
</dbReference>
<keyword evidence="2" id="KW-1185">Reference proteome</keyword>
<proteinExistence type="predicted"/>
<sequence>MFIFLINDTSNYPVTATYESKDQRKEYSQIFDYICKLCPQRSQKSIYYNQLKSRLRKRFKLNESSVKQVINHFVSLNALIVAFDDSISINILSNSTRKDIYDLIQRYPGVYSNVFKKSLGLGSRQVLWHIAFLLEFNIIKFESFGKIKAYGIITVEPKAILLGFIVLKDSLRTLLIHLMSDPAGFELIELVHIISKPKNSVLYTLKKLKELNVLSISLGETKHYCIRHELLPKIDQTISRYNNIFQK</sequence>
<gene>
    <name evidence="1" type="ORF">NEF87_005103</name>
</gene>
<reference evidence="1" key="1">
    <citation type="submission" date="2022-09" db="EMBL/GenBank/DDBJ databases">
        <title>Actin cytoskeleton and complex cell architecture in an #Asgard archaeon.</title>
        <authorList>
            <person name="Ponce Toledo R.I."/>
            <person name="Schleper C."/>
            <person name="Rodrigues Oliveira T."/>
            <person name="Wollweber F."/>
            <person name="Xu J."/>
            <person name="Rittmann S."/>
            <person name="Klingl A."/>
            <person name="Pilhofer M."/>
        </authorList>
    </citation>
    <scope>NUCLEOTIDE SEQUENCE</scope>
    <source>
        <strain evidence="1">B-35</strain>
    </source>
</reference>
<evidence type="ECO:0000313" key="2">
    <source>
        <dbReference type="Proteomes" id="UP001208689"/>
    </source>
</evidence>